<comment type="subcellular location">
    <subcellularLocation>
        <location evidence="1">Cytoplasm</location>
    </subcellularLocation>
</comment>
<dbReference type="GO" id="GO:0051301">
    <property type="term" value="P:cell division"/>
    <property type="evidence" value="ECO:0007669"/>
    <property type="project" value="UniProtKB-KW"/>
</dbReference>
<dbReference type="AlphaFoldDB" id="Q9XJ33"/>
<name>Q9XJ33_GALSU</name>
<dbReference type="Gene3D" id="3.40.50.1440">
    <property type="entry name" value="Tubulin/FtsZ, GTPase domain"/>
    <property type="match status" value="1"/>
</dbReference>
<keyword evidence="8" id="KW-0131">Cell cycle</keyword>
<evidence type="ECO:0000256" key="4">
    <source>
        <dbReference type="ARBA" id="ARBA00022618"/>
    </source>
</evidence>
<dbReference type="PANTHER" id="PTHR30314:SF3">
    <property type="entry name" value="MITOCHONDRIAL DIVISION PROTEIN FSZA"/>
    <property type="match status" value="1"/>
</dbReference>
<keyword evidence="4" id="KW-0132">Cell division</keyword>
<dbReference type="InterPro" id="IPR008280">
    <property type="entry name" value="Tub_FtsZ_C"/>
</dbReference>
<evidence type="ECO:0000256" key="7">
    <source>
        <dbReference type="ARBA" id="ARBA00023210"/>
    </source>
</evidence>
<dbReference type="InterPro" id="IPR018316">
    <property type="entry name" value="Tubulin/FtsZ_2-layer-sand-dom"/>
</dbReference>
<dbReference type="InterPro" id="IPR036525">
    <property type="entry name" value="Tubulin/FtsZ_GTPase_sf"/>
</dbReference>
<dbReference type="InterPro" id="IPR045061">
    <property type="entry name" value="FtsZ/CetZ"/>
</dbReference>
<feature type="domain" description="Tubulin/FtsZ 2-layer sandwich" evidence="12">
    <location>
        <begin position="294"/>
        <end position="403"/>
    </location>
</feature>
<evidence type="ECO:0000259" key="11">
    <source>
        <dbReference type="SMART" id="SM00864"/>
    </source>
</evidence>
<evidence type="ECO:0000256" key="3">
    <source>
        <dbReference type="ARBA" id="ARBA00022490"/>
    </source>
</evidence>
<dbReference type="InterPro" id="IPR020805">
    <property type="entry name" value="Cell_div_FtsZ_CS"/>
</dbReference>
<proteinExistence type="inferred from homology"/>
<dbReference type="PANTHER" id="PTHR30314">
    <property type="entry name" value="CELL DIVISION PROTEIN FTSZ-RELATED"/>
    <property type="match status" value="1"/>
</dbReference>
<keyword evidence="5" id="KW-0547">Nucleotide-binding</keyword>
<dbReference type="SMART" id="SM00864">
    <property type="entry name" value="Tubulin"/>
    <property type="match status" value="1"/>
</dbReference>
<evidence type="ECO:0000256" key="10">
    <source>
        <dbReference type="SAM" id="SignalP"/>
    </source>
</evidence>
<feature type="domain" description="Tubulin/FtsZ GTPase" evidence="11">
    <location>
        <begin position="93"/>
        <end position="292"/>
    </location>
</feature>
<dbReference type="Pfam" id="PF12327">
    <property type="entry name" value="FtsZ_C"/>
    <property type="match status" value="1"/>
</dbReference>
<evidence type="ECO:0000256" key="2">
    <source>
        <dbReference type="ARBA" id="ARBA00009690"/>
    </source>
</evidence>
<protein>
    <submittedName>
        <fullName evidence="13">Plastid division protein FtsZ</fullName>
    </submittedName>
</protein>
<gene>
    <name evidence="13" type="primary">GsftsZ2</name>
</gene>
<comment type="similarity">
    <text evidence="2">Belongs to the FtsZ family.</text>
</comment>
<dbReference type="SMART" id="SM00865">
    <property type="entry name" value="Tubulin_C"/>
    <property type="match status" value="1"/>
</dbReference>
<feature type="chain" id="PRO_5004336308" evidence="10">
    <location>
        <begin position="18"/>
        <end position="403"/>
    </location>
</feature>
<keyword evidence="7" id="KW-0717">Septation</keyword>
<evidence type="ECO:0000313" key="13">
    <source>
        <dbReference type="EMBL" id="BAA82091.1"/>
    </source>
</evidence>
<dbReference type="Gene3D" id="3.30.1330.20">
    <property type="entry name" value="Tubulin/FtsZ, C-terminal domain"/>
    <property type="match status" value="1"/>
</dbReference>
<dbReference type="SUPFAM" id="SSF55307">
    <property type="entry name" value="Tubulin C-terminal domain-like"/>
    <property type="match status" value="1"/>
</dbReference>
<accession>Q9XJ33</accession>
<organism evidence="13">
    <name type="scientific">Galdieria sulphuraria</name>
    <name type="common">Red alga</name>
    <dbReference type="NCBI Taxonomy" id="130081"/>
    <lineage>
        <taxon>Eukaryota</taxon>
        <taxon>Rhodophyta</taxon>
        <taxon>Bangiophyceae</taxon>
        <taxon>Galdieriales</taxon>
        <taxon>Galdieriaceae</taxon>
        <taxon>Galdieria</taxon>
    </lineage>
</organism>
<dbReference type="CDD" id="cd02201">
    <property type="entry name" value="FtsZ_type1"/>
    <property type="match status" value="1"/>
</dbReference>
<evidence type="ECO:0000259" key="12">
    <source>
        <dbReference type="SMART" id="SM00865"/>
    </source>
</evidence>
<dbReference type="InterPro" id="IPR000158">
    <property type="entry name" value="Cell_div_FtsZ"/>
</dbReference>
<evidence type="ECO:0000256" key="8">
    <source>
        <dbReference type="ARBA" id="ARBA00023306"/>
    </source>
</evidence>
<dbReference type="PRINTS" id="PR00423">
    <property type="entry name" value="CELLDVISFTSZ"/>
</dbReference>
<keyword evidence="3" id="KW-0963">Cytoplasm</keyword>
<dbReference type="GO" id="GO:0005737">
    <property type="term" value="C:cytoplasm"/>
    <property type="evidence" value="ECO:0007669"/>
    <property type="project" value="UniProtKB-SubCell"/>
</dbReference>
<dbReference type="GO" id="GO:0003924">
    <property type="term" value="F:GTPase activity"/>
    <property type="evidence" value="ECO:0007669"/>
    <property type="project" value="InterPro"/>
</dbReference>
<sequence>MCLWSLCFLSPIVTVSYTCNHSTLKQPRKPTVFGNKRTNRSRLVPSRFQRNIVARISDSTTTTTTTTTTTSGKVGTRPETNQSSTNLPQQQCKIKVVGVGGAGGNAVQRMLESGLQDVEFLCANTDAQALGRFQEVYCQKTHHQVIQIGKQSCRGLGAGGNPEAGRVAAEESKEDIAKALQGGDLVFVTAGMGGGTGTGAAPIVADVARELGCLTVGVVTKPFAFEGRRRLQQAVEGLANLREKVDTLIVISNDRLLETVPKDTPLTEAFIFADEVLRQGVGGISDIITKPGLVNVDFADVRTVMAEKGFALLGIGTASGDSRARNAATAAISSPLLDFPITSAKGAVFNITGGTDMTLSEVNQAAQVIYDSVDSDANIIFGAVVDETFKGKVSVTVVATGFS</sequence>
<dbReference type="GO" id="GO:0005525">
    <property type="term" value="F:GTP binding"/>
    <property type="evidence" value="ECO:0007669"/>
    <property type="project" value="UniProtKB-KW"/>
</dbReference>
<dbReference type="GO" id="GO:0048285">
    <property type="term" value="P:organelle fission"/>
    <property type="evidence" value="ECO:0007669"/>
    <property type="project" value="TreeGrafter"/>
</dbReference>
<evidence type="ECO:0000256" key="5">
    <source>
        <dbReference type="ARBA" id="ARBA00022741"/>
    </source>
</evidence>
<dbReference type="InterPro" id="IPR024757">
    <property type="entry name" value="FtsZ_C"/>
</dbReference>
<keyword evidence="10" id="KW-0732">Signal</keyword>
<dbReference type="NCBIfam" id="TIGR00065">
    <property type="entry name" value="ftsZ"/>
    <property type="match status" value="1"/>
</dbReference>
<evidence type="ECO:0000256" key="9">
    <source>
        <dbReference type="SAM" id="MobiDB-lite"/>
    </source>
</evidence>
<dbReference type="HAMAP" id="MF_00909">
    <property type="entry name" value="FtsZ"/>
    <property type="match status" value="1"/>
</dbReference>
<feature type="compositionally biased region" description="Polar residues" evidence="9">
    <location>
        <begin position="78"/>
        <end position="87"/>
    </location>
</feature>
<evidence type="ECO:0000256" key="1">
    <source>
        <dbReference type="ARBA" id="ARBA00004496"/>
    </source>
</evidence>
<keyword evidence="6" id="KW-0342">GTP-binding</keyword>
<feature type="region of interest" description="Disordered" evidence="9">
    <location>
        <begin position="57"/>
        <end position="87"/>
    </location>
</feature>
<dbReference type="EMBL" id="AB022595">
    <property type="protein sequence ID" value="BAA82091.1"/>
    <property type="molecule type" value="Genomic_DNA"/>
</dbReference>
<dbReference type="InterPro" id="IPR003008">
    <property type="entry name" value="Tubulin_FtsZ_GTPase"/>
</dbReference>
<reference evidence="13" key="1">
    <citation type="journal article" date="1999" name="Plant Cell Physiol.">
        <title>Two types of ftsZ genes isolated from the unicellular primitive red alga Galdieria sulphuraria.</title>
        <authorList>
            <person name="Takahara M."/>
            <person name="Takahashi H."/>
            <person name="Matsunaga S."/>
            <person name="Sakai A."/>
            <person name="Kawano S."/>
            <person name="Kuroiwa T."/>
        </authorList>
    </citation>
    <scope>NUCLEOTIDE SEQUENCE</scope>
</reference>
<dbReference type="SUPFAM" id="SSF52490">
    <property type="entry name" value="Tubulin nucleotide-binding domain-like"/>
    <property type="match status" value="1"/>
</dbReference>
<dbReference type="InterPro" id="IPR037103">
    <property type="entry name" value="Tubulin/FtsZ-like_C"/>
</dbReference>
<feature type="signal peptide" evidence="10">
    <location>
        <begin position="1"/>
        <end position="17"/>
    </location>
</feature>
<dbReference type="Pfam" id="PF00091">
    <property type="entry name" value="Tubulin"/>
    <property type="match status" value="1"/>
</dbReference>
<dbReference type="GO" id="GO:0032153">
    <property type="term" value="C:cell division site"/>
    <property type="evidence" value="ECO:0007669"/>
    <property type="project" value="TreeGrafter"/>
</dbReference>
<evidence type="ECO:0000256" key="6">
    <source>
        <dbReference type="ARBA" id="ARBA00023134"/>
    </source>
</evidence>
<feature type="compositionally biased region" description="Low complexity" evidence="9">
    <location>
        <begin position="60"/>
        <end position="70"/>
    </location>
</feature>
<dbReference type="PROSITE" id="PS01135">
    <property type="entry name" value="FTSZ_2"/>
    <property type="match status" value="1"/>
</dbReference>
<dbReference type="FunFam" id="3.40.50.1440:FF:000023">
    <property type="entry name" value="Cell division protein FtsZ"/>
    <property type="match status" value="1"/>
</dbReference>